<reference evidence="3 4" key="1">
    <citation type="submission" date="2017-03" db="EMBL/GenBank/DDBJ databases">
        <title>Genomes of endolithic fungi from Antarctica.</title>
        <authorList>
            <person name="Coleine C."/>
            <person name="Masonjones S."/>
            <person name="Stajich J.E."/>
        </authorList>
    </citation>
    <scope>NUCLEOTIDE SEQUENCE [LARGE SCALE GENOMIC DNA]</scope>
    <source>
        <strain evidence="3 4">CCFEE 6314</strain>
    </source>
</reference>
<dbReference type="InterPro" id="IPR023631">
    <property type="entry name" value="Amidase_dom"/>
</dbReference>
<dbReference type="Pfam" id="PF01425">
    <property type="entry name" value="Amidase"/>
    <property type="match status" value="1"/>
</dbReference>
<dbReference type="AlphaFoldDB" id="A0A438N8J3"/>
<protein>
    <recommendedName>
        <fullName evidence="2">Amidase domain-containing protein</fullName>
    </recommendedName>
</protein>
<dbReference type="OrthoDB" id="566138at2759"/>
<feature type="region of interest" description="Disordered" evidence="1">
    <location>
        <begin position="1"/>
        <end position="30"/>
    </location>
</feature>
<dbReference type="InterPro" id="IPR036928">
    <property type="entry name" value="AS_sf"/>
</dbReference>
<dbReference type="SUPFAM" id="SSF75304">
    <property type="entry name" value="Amidase signature (AS) enzymes"/>
    <property type="match status" value="1"/>
</dbReference>
<name>A0A438N8J3_EXOME</name>
<feature type="domain" description="Amidase" evidence="2">
    <location>
        <begin position="70"/>
        <end position="359"/>
    </location>
</feature>
<dbReference type="PANTHER" id="PTHR42678:SF37">
    <property type="entry name" value="AMIDASE C869.01-RELATED"/>
    <property type="match status" value="1"/>
</dbReference>
<comment type="caution">
    <text evidence="3">The sequence shown here is derived from an EMBL/GenBank/DDBJ whole genome shotgun (WGS) entry which is preliminary data.</text>
</comment>
<dbReference type="Gene3D" id="3.90.1300.10">
    <property type="entry name" value="Amidase signature (AS) domain"/>
    <property type="match status" value="1"/>
</dbReference>
<organism evidence="3 4">
    <name type="scientific">Exophiala mesophila</name>
    <name type="common">Black yeast-like fungus</name>
    <dbReference type="NCBI Taxonomy" id="212818"/>
    <lineage>
        <taxon>Eukaryota</taxon>
        <taxon>Fungi</taxon>
        <taxon>Dikarya</taxon>
        <taxon>Ascomycota</taxon>
        <taxon>Pezizomycotina</taxon>
        <taxon>Eurotiomycetes</taxon>
        <taxon>Chaetothyriomycetidae</taxon>
        <taxon>Chaetothyriales</taxon>
        <taxon>Herpotrichiellaceae</taxon>
        <taxon>Exophiala</taxon>
    </lineage>
</organism>
<sequence length="603" mass="65287">MSDEDTSESASHHVSHKIKDTGGTRVRSEQPEEMPAIFRLPLCQGLNLYEASVAELQGHMAADLLTASSLTEFCVQRVQAINPYLECVIEVNPDAMTQAISLDAERAQGIVRSPLHGIPALVKDNMATADRMQTTAGSWALLGSIVPEDAHIVKLLRAAGAVILGKSNMDEWAGMRGGAYSEGYSPRGGQCRNPYSLNRSPHGSSSGSAVAVAANIVPVSFGTETDCSVISPGMVNGVVAIKPTVGLTSRAGIIPISETQDSVGVFGRTVADAAYALDAIAGEDQNDKFTIQPERQQPGSYIRCLKDRSALKGAKFGLPMTRFWDVAPVPQRRVVEQVLALMRDAGAEIIETNMPCAEERLKPDGLWDWELHGETSPERSEITVCKVQAYYLIEQYLKKLKNTPIKTLEDIVRFNDQNSGSEGGHAGDLPAWPEGQRVFRQSVETKGIKDEIYHQALEHITKQCRGNGIDAALNQRTRVVGGEPVPPDEDDHVGQDSQFDALLFCDAKAGGIQIAAQAGYPIISIPVGLDPDGMPVALTLQHSAWQEDKLIGWASAIEDLIEHHVCQGQSGASSGAADIRGRVPPVFRNHLRKNIPVDPYYNY</sequence>
<evidence type="ECO:0000259" key="2">
    <source>
        <dbReference type="Pfam" id="PF01425"/>
    </source>
</evidence>
<proteinExistence type="predicted"/>
<evidence type="ECO:0000313" key="4">
    <source>
        <dbReference type="Proteomes" id="UP000288859"/>
    </source>
</evidence>
<gene>
    <name evidence="3" type="ORF">B0A52_04694</name>
</gene>
<dbReference type="VEuPathDB" id="FungiDB:PV10_01043"/>
<evidence type="ECO:0000313" key="3">
    <source>
        <dbReference type="EMBL" id="RVX72096.1"/>
    </source>
</evidence>
<evidence type="ECO:0000256" key="1">
    <source>
        <dbReference type="SAM" id="MobiDB-lite"/>
    </source>
</evidence>
<dbReference type="EMBL" id="NAJM01000014">
    <property type="protein sequence ID" value="RVX72096.1"/>
    <property type="molecule type" value="Genomic_DNA"/>
</dbReference>
<dbReference type="Proteomes" id="UP000288859">
    <property type="component" value="Unassembled WGS sequence"/>
</dbReference>
<feature type="compositionally biased region" description="Basic and acidic residues" evidence="1">
    <location>
        <begin position="17"/>
        <end position="30"/>
    </location>
</feature>
<dbReference type="PANTHER" id="PTHR42678">
    <property type="entry name" value="AMIDASE"/>
    <property type="match status" value="1"/>
</dbReference>
<accession>A0A438N8J3</accession>